<evidence type="ECO:0000313" key="2">
    <source>
        <dbReference type="Proteomes" id="UP000215914"/>
    </source>
</evidence>
<keyword evidence="2" id="KW-1185">Reference proteome</keyword>
<evidence type="ECO:0000313" key="1">
    <source>
        <dbReference type="EMBL" id="KAF5791589.1"/>
    </source>
</evidence>
<dbReference type="Proteomes" id="UP000215914">
    <property type="component" value="Unassembled WGS sequence"/>
</dbReference>
<dbReference type="Gramene" id="mRNA:HanXRQr2_Chr09g0396521">
    <property type="protein sequence ID" value="mRNA:HanXRQr2_Chr09g0396521"/>
    <property type="gene ID" value="HanXRQr2_Chr09g0396521"/>
</dbReference>
<comment type="caution">
    <text evidence="1">The sequence shown here is derived from an EMBL/GenBank/DDBJ whole genome shotgun (WGS) entry which is preliminary data.</text>
</comment>
<organism evidence="1 2">
    <name type="scientific">Helianthus annuus</name>
    <name type="common">Common sunflower</name>
    <dbReference type="NCBI Taxonomy" id="4232"/>
    <lineage>
        <taxon>Eukaryota</taxon>
        <taxon>Viridiplantae</taxon>
        <taxon>Streptophyta</taxon>
        <taxon>Embryophyta</taxon>
        <taxon>Tracheophyta</taxon>
        <taxon>Spermatophyta</taxon>
        <taxon>Magnoliopsida</taxon>
        <taxon>eudicotyledons</taxon>
        <taxon>Gunneridae</taxon>
        <taxon>Pentapetalae</taxon>
        <taxon>asterids</taxon>
        <taxon>campanulids</taxon>
        <taxon>Asterales</taxon>
        <taxon>Asteraceae</taxon>
        <taxon>Asteroideae</taxon>
        <taxon>Heliantheae alliance</taxon>
        <taxon>Heliantheae</taxon>
        <taxon>Helianthus</taxon>
    </lineage>
</organism>
<dbReference type="EMBL" id="MNCJ02000324">
    <property type="protein sequence ID" value="KAF5791589.1"/>
    <property type="molecule type" value="Genomic_DNA"/>
</dbReference>
<sequence length="152" mass="17777">MEIESDSRFIVNQQKPNEICVPWNCYHKPKNGVSKETLVQMKHTFRLFNTPPPPPLTSTTLCLIYFFISFSLLKLQQSNPHSSIKSFSYQWEFTAHTQHNLVIFKVQTPVEREVEYITKTNRPNKRTNSSKDEIKQLKGLRGINTNSWCAIF</sequence>
<proteinExistence type="predicted"/>
<reference evidence="1" key="1">
    <citation type="journal article" date="2017" name="Nature">
        <title>The sunflower genome provides insights into oil metabolism, flowering and Asterid evolution.</title>
        <authorList>
            <person name="Badouin H."/>
            <person name="Gouzy J."/>
            <person name="Grassa C.J."/>
            <person name="Murat F."/>
            <person name="Staton S.E."/>
            <person name="Cottret L."/>
            <person name="Lelandais-Briere C."/>
            <person name="Owens G.L."/>
            <person name="Carrere S."/>
            <person name="Mayjonade B."/>
            <person name="Legrand L."/>
            <person name="Gill N."/>
            <person name="Kane N.C."/>
            <person name="Bowers J.E."/>
            <person name="Hubner S."/>
            <person name="Bellec A."/>
            <person name="Berard A."/>
            <person name="Berges H."/>
            <person name="Blanchet N."/>
            <person name="Boniface M.C."/>
            <person name="Brunel D."/>
            <person name="Catrice O."/>
            <person name="Chaidir N."/>
            <person name="Claudel C."/>
            <person name="Donnadieu C."/>
            <person name="Faraut T."/>
            <person name="Fievet G."/>
            <person name="Helmstetter N."/>
            <person name="King M."/>
            <person name="Knapp S.J."/>
            <person name="Lai Z."/>
            <person name="Le Paslier M.C."/>
            <person name="Lippi Y."/>
            <person name="Lorenzon L."/>
            <person name="Mandel J.R."/>
            <person name="Marage G."/>
            <person name="Marchand G."/>
            <person name="Marquand E."/>
            <person name="Bret-Mestries E."/>
            <person name="Morien E."/>
            <person name="Nambeesan S."/>
            <person name="Nguyen T."/>
            <person name="Pegot-Espagnet P."/>
            <person name="Pouilly N."/>
            <person name="Raftis F."/>
            <person name="Sallet E."/>
            <person name="Schiex T."/>
            <person name="Thomas J."/>
            <person name="Vandecasteele C."/>
            <person name="Vares D."/>
            <person name="Vear F."/>
            <person name="Vautrin S."/>
            <person name="Crespi M."/>
            <person name="Mangin B."/>
            <person name="Burke J.M."/>
            <person name="Salse J."/>
            <person name="Munos S."/>
            <person name="Vincourt P."/>
            <person name="Rieseberg L.H."/>
            <person name="Langlade N.B."/>
        </authorList>
    </citation>
    <scope>NUCLEOTIDE SEQUENCE</scope>
    <source>
        <tissue evidence="1">Leaves</tissue>
    </source>
</reference>
<reference evidence="1" key="2">
    <citation type="submission" date="2020-06" db="EMBL/GenBank/DDBJ databases">
        <title>Helianthus annuus Genome sequencing and assembly Release 2.</title>
        <authorList>
            <person name="Gouzy J."/>
            <person name="Langlade N."/>
            <person name="Munos S."/>
        </authorList>
    </citation>
    <scope>NUCLEOTIDE SEQUENCE</scope>
    <source>
        <tissue evidence="1">Leaves</tissue>
    </source>
</reference>
<name>A0A9K3I6Z5_HELAN</name>
<protein>
    <submittedName>
        <fullName evidence="1">Uncharacterized protein</fullName>
    </submittedName>
</protein>
<accession>A0A9K3I6Z5</accession>
<dbReference type="AlphaFoldDB" id="A0A9K3I6Z5"/>
<gene>
    <name evidence="1" type="ORF">HanXRQr2_Chr09g0396521</name>
</gene>